<gene>
    <name evidence="3" type="ORF">PARMNEM_LOCUS6199</name>
</gene>
<keyword evidence="1" id="KW-1133">Transmembrane helix</keyword>
<dbReference type="EMBL" id="CAVLGL010000079">
    <property type="protein sequence ID" value="CAK1585056.1"/>
    <property type="molecule type" value="Genomic_DNA"/>
</dbReference>
<feature type="signal peptide" evidence="2">
    <location>
        <begin position="1"/>
        <end position="25"/>
    </location>
</feature>
<feature type="transmembrane region" description="Helical" evidence="1">
    <location>
        <begin position="166"/>
        <end position="190"/>
    </location>
</feature>
<name>A0AAV1KPV3_9NEOP</name>
<comment type="caution">
    <text evidence="3">The sequence shown here is derived from an EMBL/GenBank/DDBJ whole genome shotgun (WGS) entry which is preliminary data.</text>
</comment>
<feature type="chain" id="PRO_5043370768" evidence="2">
    <location>
        <begin position="26"/>
        <end position="216"/>
    </location>
</feature>
<feature type="transmembrane region" description="Helical" evidence="1">
    <location>
        <begin position="54"/>
        <end position="76"/>
    </location>
</feature>
<evidence type="ECO:0000313" key="3">
    <source>
        <dbReference type="EMBL" id="CAK1585056.1"/>
    </source>
</evidence>
<evidence type="ECO:0000256" key="2">
    <source>
        <dbReference type="SAM" id="SignalP"/>
    </source>
</evidence>
<proteinExistence type="predicted"/>
<keyword evidence="1" id="KW-0472">Membrane</keyword>
<keyword evidence="2" id="KW-0732">Signal</keyword>
<evidence type="ECO:0000256" key="1">
    <source>
        <dbReference type="SAM" id="Phobius"/>
    </source>
</evidence>
<evidence type="ECO:0000313" key="4">
    <source>
        <dbReference type="Proteomes" id="UP001314205"/>
    </source>
</evidence>
<organism evidence="3 4">
    <name type="scientific">Parnassius mnemosyne</name>
    <name type="common">clouded apollo</name>
    <dbReference type="NCBI Taxonomy" id="213953"/>
    <lineage>
        <taxon>Eukaryota</taxon>
        <taxon>Metazoa</taxon>
        <taxon>Ecdysozoa</taxon>
        <taxon>Arthropoda</taxon>
        <taxon>Hexapoda</taxon>
        <taxon>Insecta</taxon>
        <taxon>Pterygota</taxon>
        <taxon>Neoptera</taxon>
        <taxon>Endopterygota</taxon>
        <taxon>Lepidoptera</taxon>
        <taxon>Glossata</taxon>
        <taxon>Ditrysia</taxon>
        <taxon>Papilionoidea</taxon>
        <taxon>Papilionidae</taxon>
        <taxon>Parnassiinae</taxon>
        <taxon>Parnassini</taxon>
        <taxon>Parnassius</taxon>
        <taxon>Driopa</taxon>
    </lineage>
</organism>
<sequence>MARCARALPALFLQLNLMLMMYAGAGLATAARLKWDPSTYIALREVLPSEYRVAAVLLVVCSAVLLLQGHLAVLALYARRARFLLLITYAAVMAGTVGGETAWAWWTGARVAAWARTAQAHELRRALQLREHLLPLLQHLAHWHPLPQHIHDILKEAEADLPRNSYVAVAAGGLLALLQPAAAALALLLAARARHPPRGGTYTCAYLSLPLQLQLV</sequence>
<protein>
    <submittedName>
        <fullName evidence="3">Uncharacterized protein</fullName>
    </submittedName>
</protein>
<keyword evidence="4" id="KW-1185">Reference proteome</keyword>
<accession>A0AAV1KPV3</accession>
<dbReference type="Proteomes" id="UP001314205">
    <property type="component" value="Unassembled WGS sequence"/>
</dbReference>
<keyword evidence="1" id="KW-0812">Transmembrane</keyword>
<reference evidence="3 4" key="1">
    <citation type="submission" date="2023-11" db="EMBL/GenBank/DDBJ databases">
        <authorList>
            <person name="Hedman E."/>
            <person name="Englund M."/>
            <person name="Stromberg M."/>
            <person name="Nyberg Akerstrom W."/>
            <person name="Nylinder S."/>
            <person name="Jareborg N."/>
            <person name="Kallberg Y."/>
            <person name="Kronander E."/>
        </authorList>
    </citation>
    <scope>NUCLEOTIDE SEQUENCE [LARGE SCALE GENOMIC DNA]</scope>
</reference>
<feature type="transmembrane region" description="Helical" evidence="1">
    <location>
        <begin position="83"/>
        <end position="106"/>
    </location>
</feature>
<dbReference type="AlphaFoldDB" id="A0AAV1KPV3"/>